<protein>
    <submittedName>
        <fullName evidence="2">Uncharacterized protein</fullName>
    </submittedName>
</protein>
<dbReference type="Proteomes" id="UP000265515">
    <property type="component" value="Unassembled WGS sequence"/>
</dbReference>
<gene>
    <name evidence="2" type="ORF">CBR_g45878</name>
</gene>
<dbReference type="AlphaFoldDB" id="A0A388LZG9"/>
<dbReference type="Gramene" id="GBG87724">
    <property type="protein sequence ID" value="GBG87724"/>
    <property type="gene ID" value="CBR_g45878"/>
</dbReference>
<keyword evidence="3" id="KW-1185">Reference proteome</keyword>
<name>A0A388LZG9_CHABU</name>
<comment type="caution">
    <text evidence="2">The sequence shown here is derived from an EMBL/GenBank/DDBJ whole genome shotgun (WGS) entry which is preliminary data.</text>
</comment>
<feature type="region of interest" description="Disordered" evidence="1">
    <location>
        <begin position="13"/>
        <end position="35"/>
    </location>
</feature>
<feature type="compositionally biased region" description="Basic and acidic residues" evidence="1">
    <location>
        <begin position="150"/>
        <end position="167"/>
    </location>
</feature>
<reference evidence="2 3" key="1">
    <citation type="journal article" date="2018" name="Cell">
        <title>The Chara Genome: Secondary Complexity and Implications for Plant Terrestrialization.</title>
        <authorList>
            <person name="Nishiyama T."/>
            <person name="Sakayama H."/>
            <person name="Vries J.D."/>
            <person name="Buschmann H."/>
            <person name="Saint-Marcoux D."/>
            <person name="Ullrich K.K."/>
            <person name="Haas F.B."/>
            <person name="Vanderstraeten L."/>
            <person name="Becker D."/>
            <person name="Lang D."/>
            <person name="Vosolsobe S."/>
            <person name="Rombauts S."/>
            <person name="Wilhelmsson P.K.I."/>
            <person name="Janitza P."/>
            <person name="Kern R."/>
            <person name="Heyl A."/>
            <person name="Rumpler F."/>
            <person name="Villalobos L.I.A.C."/>
            <person name="Clay J.M."/>
            <person name="Skokan R."/>
            <person name="Toyoda A."/>
            <person name="Suzuki Y."/>
            <person name="Kagoshima H."/>
            <person name="Schijlen E."/>
            <person name="Tajeshwar N."/>
            <person name="Catarino B."/>
            <person name="Hetherington A.J."/>
            <person name="Saltykova A."/>
            <person name="Bonnot C."/>
            <person name="Breuninger H."/>
            <person name="Symeonidi A."/>
            <person name="Radhakrishnan G.V."/>
            <person name="Van Nieuwerburgh F."/>
            <person name="Deforce D."/>
            <person name="Chang C."/>
            <person name="Karol K.G."/>
            <person name="Hedrich R."/>
            <person name="Ulvskov P."/>
            <person name="Glockner G."/>
            <person name="Delwiche C.F."/>
            <person name="Petrasek J."/>
            <person name="Van de Peer Y."/>
            <person name="Friml J."/>
            <person name="Beilby M."/>
            <person name="Dolan L."/>
            <person name="Kohara Y."/>
            <person name="Sugano S."/>
            <person name="Fujiyama A."/>
            <person name="Delaux P.-M."/>
            <person name="Quint M."/>
            <person name="TheiBen G."/>
            <person name="Hagemann M."/>
            <person name="Harholt J."/>
            <person name="Dunand C."/>
            <person name="Zachgo S."/>
            <person name="Langdale J."/>
            <person name="Maumus F."/>
            <person name="Straeten D.V.D."/>
            <person name="Gould S.B."/>
            <person name="Rensing S.A."/>
        </authorList>
    </citation>
    <scope>NUCLEOTIDE SEQUENCE [LARGE SCALE GENOMIC DNA]</scope>
    <source>
        <strain evidence="2 3">S276</strain>
    </source>
</reference>
<feature type="region of interest" description="Disordered" evidence="1">
    <location>
        <begin position="259"/>
        <end position="300"/>
    </location>
</feature>
<feature type="compositionally biased region" description="Basic residues" evidence="1">
    <location>
        <begin position="122"/>
        <end position="139"/>
    </location>
</feature>
<feature type="compositionally biased region" description="Low complexity" evidence="1">
    <location>
        <begin position="277"/>
        <end position="291"/>
    </location>
</feature>
<evidence type="ECO:0000313" key="3">
    <source>
        <dbReference type="Proteomes" id="UP000265515"/>
    </source>
</evidence>
<accession>A0A388LZG9</accession>
<evidence type="ECO:0000256" key="1">
    <source>
        <dbReference type="SAM" id="MobiDB-lite"/>
    </source>
</evidence>
<feature type="compositionally biased region" description="Acidic residues" evidence="1">
    <location>
        <begin position="93"/>
        <end position="110"/>
    </location>
</feature>
<feature type="region of interest" description="Disordered" evidence="1">
    <location>
        <begin position="47"/>
        <end position="184"/>
    </location>
</feature>
<organism evidence="2 3">
    <name type="scientific">Chara braunii</name>
    <name type="common">Braun's stonewort</name>
    <dbReference type="NCBI Taxonomy" id="69332"/>
    <lineage>
        <taxon>Eukaryota</taxon>
        <taxon>Viridiplantae</taxon>
        <taxon>Streptophyta</taxon>
        <taxon>Charophyceae</taxon>
        <taxon>Charales</taxon>
        <taxon>Characeae</taxon>
        <taxon>Chara</taxon>
    </lineage>
</organism>
<feature type="compositionally biased region" description="Basic residues" evidence="1">
    <location>
        <begin position="63"/>
        <end position="83"/>
    </location>
</feature>
<dbReference type="EMBL" id="BFEA01000628">
    <property type="protein sequence ID" value="GBG87724.1"/>
    <property type="molecule type" value="Genomic_DNA"/>
</dbReference>
<evidence type="ECO:0000313" key="2">
    <source>
        <dbReference type="EMBL" id="GBG87724.1"/>
    </source>
</evidence>
<sequence length="317" mass="35692">MNLQLQAEIAEKWRKRQEEATEKAKAVEKMREREKTEMVVKNVSLKISSKISPKISPKDKISKKGKSKKKKAMRHNTKRRASKRVVDMSTSSDSDDTSSSDFEDLSDTEEEALRVIRLLRQEKKRTKSKKSTSRGRQARRTQNTVVEIGDDLRRAPIKTYERGECSKKSTTPTSPENAGINEPRTLLESGYKGISAGCSREGFMDYSMAVMQEYSAKKVHQLQALCEKQGIKSTKKGDMIMELVKRQTELTYEGCFDTPNKKGKTAVGENPEEERTGATTTGTGRTTVNTRGKTREASTPRVILRSAPARKMDITSD</sequence>
<proteinExistence type="predicted"/>